<dbReference type="AlphaFoldDB" id="A0A510E3X5"/>
<dbReference type="Proteomes" id="UP000325030">
    <property type="component" value="Chromosome"/>
</dbReference>
<keyword evidence="1" id="KW-0479">Metal-binding</keyword>
<dbReference type="OrthoDB" id="27163at2157"/>
<protein>
    <recommendedName>
        <fullName evidence="2">TFIIB-type domain-containing protein</fullName>
    </recommendedName>
</protein>
<name>A0A510E3X5_9CREN</name>
<evidence type="ECO:0000259" key="2">
    <source>
        <dbReference type="PROSITE" id="PS51134"/>
    </source>
</evidence>
<dbReference type="InterPro" id="IPR013137">
    <property type="entry name" value="Znf_TFIIB"/>
</dbReference>
<dbReference type="PROSITE" id="PS51134">
    <property type="entry name" value="ZF_TFIIB"/>
    <property type="match status" value="1"/>
</dbReference>
<evidence type="ECO:0000313" key="4">
    <source>
        <dbReference type="EMBL" id="BBG27214.1"/>
    </source>
</evidence>
<proteinExistence type="predicted"/>
<evidence type="ECO:0000313" key="3">
    <source>
        <dbReference type="EMBL" id="BBG24456.1"/>
    </source>
</evidence>
<evidence type="ECO:0000313" key="5">
    <source>
        <dbReference type="Proteomes" id="UP000322983"/>
    </source>
</evidence>
<evidence type="ECO:0000256" key="1">
    <source>
        <dbReference type="PROSITE-ProRule" id="PRU00469"/>
    </source>
</evidence>
<keyword evidence="1" id="KW-0862">Zinc</keyword>
<dbReference type="STRING" id="1294262.GCA_001316085_00239"/>
<organism evidence="4 6">
    <name type="scientific">Sulfuracidifex tepidarius</name>
    <dbReference type="NCBI Taxonomy" id="1294262"/>
    <lineage>
        <taxon>Archaea</taxon>
        <taxon>Thermoproteota</taxon>
        <taxon>Thermoprotei</taxon>
        <taxon>Sulfolobales</taxon>
        <taxon>Sulfolobaceae</taxon>
        <taxon>Sulfuracidifex</taxon>
    </lineage>
</organism>
<keyword evidence="1" id="KW-0863">Zinc-finger</keyword>
<dbReference type="GeneID" id="41718092"/>
<feature type="domain" description="TFIIB-type" evidence="2">
    <location>
        <begin position="2"/>
        <end position="33"/>
    </location>
</feature>
<reference evidence="6" key="1">
    <citation type="submission" date="2018-09" db="EMBL/GenBank/DDBJ databases">
        <title>Complete Genome Sequencing of Sulfolobus sp. JCM 16834.</title>
        <authorList>
            <person name="Kato S."/>
            <person name="Itoh T."/>
            <person name="Ohkuma M."/>
        </authorList>
    </citation>
    <scope>NUCLEOTIDE SEQUENCE [LARGE SCALE GENOMIC DNA]</scope>
    <source>
        <strain evidence="6">IC-007</strain>
    </source>
</reference>
<dbReference type="Gene3D" id="2.20.25.10">
    <property type="match status" value="1"/>
</dbReference>
<dbReference type="SUPFAM" id="SSF57783">
    <property type="entry name" value="Zinc beta-ribbon"/>
    <property type="match status" value="1"/>
</dbReference>
<reference evidence="4 5" key="2">
    <citation type="journal article" date="2020" name="Int. J. Syst. Evol. Microbiol.">
        <title>Sulfuracidifex tepidarius gen. nov., sp. nov. and transfer of Sulfolobus metallicus Huber and Stetter 1992 to the genus Sulfuracidifex as Sulfuracidifex metallicus comb. nov.</title>
        <authorList>
            <person name="Itoh T."/>
            <person name="Miura T."/>
            <person name="Sakai H.D."/>
            <person name="Kato S."/>
            <person name="Ohkuma M."/>
            <person name="Takashina T."/>
        </authorList>
    </citation>
    <scope>NUCLEOTIDE SEQUENCE</scope>
    <source>
        <strain evidence="3 5">IC-006</strain>
        <strain evidence="4">IC-007</strain>
    </source>
</reference>
<dbReference type="KEGG" id="step:IC006_1775"/>
<gene>
    <name evidence="3" type="ORF">IC006_1775</name>
    <name evidence="4" type="ORF">IC007_1753</name>
</gene>
<dbReference type="RefSeq" id="WP_054844911.1">
    <property type="nucleotide sequence ID" value="NZ_AP018929.1"/>
</dbReference>
<sequence length="167" mass="20029">MDIDKCNFCGSNKLRWDYKNGIIVCEDCGTVIDDKIFDGTSPFLETKIKPSNYLEKSKERELKQRTIRSYEYINSRKSINKVDNLYLKSLFNFDRELYFTYLKLLENGILSGKKIKTRIIITIFFSNRREEYEKYLRYFNITEKEYKDTLSHLKLKAKIKIIDKLVL</sequence>
<evidence type="ECO:0000313" key="6">
    <source>
        <dbReference type="Proteomes" id="UP000325030"/>
    </source>
</evidence>
<dbReference type="Pfam" id="PF08271">
    <property type="entry name" value="Zn_Ribbon_TF"/>
    <property type="match status" value="1"/>
</dbReference>
<dbReference type="EMBL" id="AP018929">
    <property type="protein sequence ID" value="BBG24456.1"/>
    <property type="molecule type" value="Genomic_DNA"/>
</dbReference>
<accession>A0A510E3X5</accession>
<keyword evidence="5" id="KW-1185">Reference proteome</keyword>
<accession>A0A510DW53</accession>
<dbReference type="GO" id="GO:0008270">
    <property type="term" value="F:zinc ion binding"/>
    <property type="evidence" value="ECO:0007669"/>
    <property type="project" value="UniProtKB-KW"/>
</dbReference>
<dbReference type="EMBL" id="AP018930">
    <property type="protein sequence ID" value="BBG27214.1"/>
    <property type="molecule type" value="Genomic_DNA"/>
</dbReference>
<dbReference type="Proteomes" id="UP000322983">
    <property type="component" value="Chromosome"/>
</dbReference>